<dbReference type="EMBL" id="VSSQ01076439">
    <property type="protein sequence ID" value="MPN26785.1"/>
    <property type="molecule type" value="Genomic_DNA"/>
</dbReference>
<accession>A0A645GJ99</accession>
<evidence type="ECO:0000313" key="1">
    <source>
        <dbReference type="EMBL" id="MPN26785.1"/>
    </source>
</evidence>
<comment type="caution">
    <text evidence="1">The sequence shown here is derived from an EMBL/GenBank/DDBJ whole genome shotgun (WGS) entry which is preliminary data.</text>
</comment>
<gene>
    <name evidence="1" type="ORF">SDC9_174210</name>
</gene>
<organism evidence="1">
    <name type="scientific">bioreactor metagenome</name>
    <dbReference type="NCBI Taxonomy" id="1076179"/>
    <lineage>
        <taxon>unclassified sequences</taxon>
        <taxon>metagenomes</taxon>
        <taxon>ecological metagenomes</taxon>
    </lineage>
</organism>
<proteinExistence type="predicted"/>
<dbReference type="AlphaFoldDB" id="A0A645GJ99"/>
<protein>
    <submittedName>
        <fullName evidence="1">Uncharacterized protein</fullName>
    </submittedName>
</protein>
<reference evidence="1" key="1">
    <citation type="submission" date="2019-08" db="EMBL/GenBank/DDBJ databases">
        <authorList>
            <person name="Kucharzyk K."/>
            <person name="Murdoch R.W."/>
            <person name="Higgins S."/>
            <person name="Loffler F."/>
        </authorList>
    </citation>
    <scope>NUCLEOTIDE SEQUENCE</scope>
</reference>
<sequence>MSVRFGIDENIAGAQFLGIVKQLPDHAVGPGCLHIVGDDHGLSVRIIKRNVAGKMFLGLSSYSQQKSGKLFFELHRQQHERRRQYRSHIGPVQIFQQKIRFPLTAAAVQLLERVPGGKDPRRQDQKLDDIEFHNQLPLFMNSRFASRFFTPIYYSDEKSKSQS</sequence>
<name>A0A645GJ99_9ZZZZ</name>